<feature type="region of interest" description="Disordered" evidence="1">
    <location>
        <begin position="1"/>
        <end position="82"/>
    </location>
</feature>
<feature type="compositionally biased region" description="Polar residues" evidence="1">
    <location>
        <begin position="25"/>
        <end position="38"/>
    </location>
</feature>
<organism evidence="2 3">
    <name type="scientific">Jaminaea rosea</name>
    <dbReference type="NCBI Taxonomy" id="1569628"/>
    <lineage>
        <taxon>Eukaryota</taxon>
        <taxon>Fungi</taxon>
        <taxon>Dikarya</taxon>
        <taxon>Basidiomycota</taxon>
        <taxon>Ustilaginomycotina</taxon>
        <taxon>Exobasidiomycetes</taxon>
        <taxon>Microstromatales</taxon>
        <taxon>Microstromatales incertae sedis</taxon>
        <taxon>Jaminaea</taxon>
    </lineage>
</organism>
<feature type="compositionally biased region" description="Low complexity" evidence="1">
    <location>
        <begin position="46"/>
        <end position="62"/>
    </location>
</feature>
<dbReference type="GO" id="GO:0043625">
    <property type="term" value="C:delta DNA polymerase complex"/>
    <property type="evidence" value="ECO:0007669"/>
    <property type="project" value="TreeGrafter"/>
</dbReference>
<evidence type="ECO:0000313" key="3">
    <source>
        <dbReference type="Proteomes" id="UP000245884"/>
    </source>
</evidence>
<evidence type="ECO:0008006" key="4">
    <source>
        <dbReference type="Google" id="ProtNLM"/>
    </source>
</evidence>
<dbReference type="PANTHER" id="PTHR14303">
    <property type="entry name" value="DNA POLYMERASE DELTA SUBUNIT 4"/>
    <property type="match status" value="1"/>
</dbReference>
<proteinExistence type="predicted"/>
<dbReference type="GO" id="GO:0000731">
    <property type="term" value="P:DNA synthesis involved in DNA repair"/>
    <property type="evidence" value="ECO:0007669"/>
    <property type="project" value="InterPro"/>
</dbReference>
<dbReference type="Pfam" id="PF04081">
    <property type="entry name" value="DNA_pol_delta_4"/>
    <property type="match status" value="1"/>
</dbReference>
<accession>A0A316UIH5</accession>
<dbReference type="Proteomes" id="UP000245884">
    <property type="component" value="Unassembled WGS sequence"/>
</dbReference>
<dbReference type="RefSeq" id="XP_025359632.1">
    <property type="nucleotide sequence ID" value="XM_025507087.1"/>
</dbReference>
<gene>
    <name evidence="2" type="ORF">BDZ90DRAFT_234626</name>
</gene>
<feature type="compositionally biased region" description="Polar residues" evidence="1">
    <location>
        <begin position="64"/>
        <end position="75"/>
    </location>
</feature>
<sequence length="195" mass="20850">MPPKKKTTSSIASAFKPSSSKSGSTAVQQGKLNASRSASLDKVKGSTPSASTVAVTSRSPSPDKASSLSRSQSGTAAVGGGAQLSKEEIAEAEKLPHLDVNARDLNGIWNEVKKEKLGKVGAIHAQGQNRIHHILRSFDFDPSYGPCLGLTRLERWNRAKDLGEDPPVEVWEILNTREGKLDEEYRESCLIGAGI</sequence>
<keyword evidence="3" id="KW-1185">Reference proteome</keyword>
<dbReference type="EMBL" id="KZ819678">
    <property type="protein sequence ID" value="PWN25020.1"/>
    <property type="molecule type" value="Genomic_DNA"/>
</dbReference>
<evidence type="ECO:0000256" key="1">
    <source>
        <dbReference type="SAM" id="MobiDB-lite"/>
    </source>
</evidence>
<dbReference type="STRING" id="1569628.A0A316UIH5"/>
<dbReference type="PANTHER" id="PTHR14303:SF0">
    <property type="entry name" value="DNA POLYMERASE DELTA SUBUNIT 4"/>
    <property type="match status" value="1"/>
</dbReference>
<protein>
    <recommendedName>
        <fullName evidence="4">DNA polymerase delta, subunit 4</fullName>
    </recommendedName>
</protein>
<dbReference type="GeneID" id="37028910"/>
<evidence type="ECO:0000313" key="2">
    <source>
        <dbReference type="EMBL" id="PWN25020.1"/>
    </source>
</evidence>
<reference evidence="2 3" key="1">
    <citation type="journal article" date="2018" name="Mol. Biol. Evol.">
        <title>Broad Genomic Sampling Reveals a Smut Pathogenic Ancestry of the Fungal Clade Ustilaginomycotina.</title>
        <authorList>
            <person name="Kijpornyongpan T."/>
            <person name="Mondo S.J."/>
            <person name="Barry K."/>
            <person name="Sandor L."/>
            <person name="Lee J."/>
            <person name="Lipzen A."/>
            <person name="Pangilinan J."/>
            <person name="LaButti K."/>
            <person name="Hainaut M."/>
            <person name="Henrissat B."/>
            <person name="Grigoriev I.V."/>
            <person name="Spatafora J.W."/>
            <person name="Aime M.C."/>
        </authorList>
    </citation>
    <scope>NUCLEOTIDE SEQUENCE [LARGE SCALE GENOMIC DNA]</scope>
    <source>
        <strain evidence="2 3">MCA 5214</strain>
    </source>
</reference>
<dbReference type="InterPro" id="IPR007218">
    <property type="entry name" value="DNA_pol_delta_4"/>
</dbReference>
<dbReference type="OrthoDB" id="337486at2759"/>
<name>A0A316UIH5_9BASI</name>
<dbReference type="AlphaFoldDB" id="A0A316UIH5"/>
<feature type="compositionally biased region" description="Low complexity" evidence="1">
    <location>
        <begin position="9"/>
        <end position="24"/>
    </location>
</feature>
<dbReference type="GO" id="GO:0003887">
    <property type="term" value="F:DNA-directed DNA polymerase activity"/>
    <property type="evidence" value="ECO:0007669"/>
    <property type="project" value="TreeGrafter"/>
</dbReference>
<dbReference type="GO" id="GO:0006261">
    <property type="term" value="P:DNA-templated DNA replication"/>
    <property type="evidence" value="ECO:0007669"/>
    <property type="project" value="TreeGrafter"/>
</dbReference>